<evidence type="ECO:0000313" key="3">
    <source>
        <dbReference type="Proteomes" id="UP000716004"/>
    </source>
</evidence>
<evidence type="ECO:0000259" key="1">
    <source>
        <dbReference type="Pfam" id="PF02538"/>
    </source>
</evidence>
<name>A0A8J8CBQ6_9ARCH</name>
<gene>
    <name evidence="2" type="ORF">J9259_08960</name>
</gene>
<dbReference type="GO" id="GO:0006749">
    <property type="term" value="P:glutathione metabolic process"/>
    <property type="evidence" value="ECO:0007669"/>
    <property type="project" value="TreeGrafter"/>
</dbReference>
<dbReference type="AlphaFoldDB" id="A0A8J8CBQ6"/>
<proteinExistence type="predicted"/>
<dbReference type="PANTHER" id="PTHR11365">
    <property type="entry name" value="5-OXOPROLINASE RELATED"/>
    <property type="match status" value="1"/>
</dbReference>
<feature type="non-terminal residue" evidence="2">
    <location>
        <position position="1"/>
    </location>
</feature>
<feature type="domain" description="Hydantoinase B/oxoprolinase" evidence="1">
    <location>
        <begin position="2"/>
        <end position="332"/>
    </location>
</feature>
<dbReference type="Pfam" id="PF02538">
    <property type="entry name" value="Hydantoinase_B"/>
    <property type="match status" value="1"/>
</dbReference>
<comment type="caution">
    <text evidence="2">The sequence shown here is derived from an EMBL/GenBank/DDBJ whole genome shotgun (WGS) entry which is preliminary data.</text>
</comment>
<dbReference type="EMBL" id="JAGVSJ010000041">
    <property type="protein sequence ID" value="MBX8632623.1"/>
    <property type="molecule type" value="Genomic_DNA"/>
</dbReference>
<dbReference type="Proteomes" id="UP000716004">
    <property type="component" value="Unassembled WGS sequence"/>
</dbReference>
<accession>A0A8J8CBQ6</accession>
<dbReference type="GO" id="GO:0005829">
    <property type="term" value="C:cytosol"/>
    <property type="evidence" value="ECO:0007669"/>
    <property type="project" value="TreeGrafter"/>
</dbReference>
<reference evidence="2" key="1">
    <citation type="submission" date="2021-04" db="EMBL/GenBank/DDBJ databases">
        <title>Genomic insights into ecological role and evolution of a novel Thermoplasmata order Candidatus Sysuiplasmatales.</title>
        <authorList>
            <person name="Yuan Y."/>
        </authorList>
    </citation>
    <scope>NUCLEOTIDE SEQUENCE</scope>
    <source>
        <strain evidence="2">YP2-bin.285</strain>
    </source>
</reference>
<protein>
    <submittedName>
        <fullName evidence="2">Hydantoinase B/oxoprolinase family protein</fullName>
    </submittedName>
</protein>
<evidence type="ECO:0000313" key="2">
    <source>
        <dbReference type="EMBL" id="MBX8632623.1"/>
    </source>
</evidence>
<dbReference type="GO" id="GO:0017168">
    <property type="term" value="F:5-oxoprolinase (ATP-hydrolyzing) activity"/>
    <property type="evidence" value="ECO:0007669"/>
    <property type="project" value="TreeGrafter"/>
</dbReference>
<dbReference type="PANTHER" id="PTHR11365:SF23">
    <property type="entry name" value="HYPOTHETICAL 5-OXOPROLINASE (EUROFUNG)-RELATED"/>
    <property type="match status" value="1"/>
</dbReference>
<dbReference type="InterPro" id="IPR003692">
    <property type="entry name" value="Hydantoinase_B"/>
</dbReference>
<sequence length="366" mass="39899">NLLGETRLRALLEKYGIRSFEEANETAIQRSRKITEHRLSEMKDGISVAEDHMELPDGRKVRLRVRLKKKGRRLTADYEGTAEQVVTPLNAVLGVTLSGVYFALRAIAGTDMVTNDGCFSPVDVRVPERSLLNPEFPFPVSAGNTETSMRNVDVLFRAFAAFAPGRVPAACGGSMNNVMIGGVSHGSTWSFYETNGVGSGAHDGGDGVNGIQCNMTNTMNTPVEIVELDYPIEIVRYELRTGSGGAGRWRGGCGIDRAYRALEKMTLTVVAERENTFPYGLEGGEDGKGSEFHLMKNSSPGIWKRVPSKCSIEMEPGDIFLIRTAGGGGYGNANERTGLDCINDERQGLTHAVFPPVRFSENREIV</sequence>
<dbReference type="InterPro" id="IPR045079">
    <property type="entry name" value="Oxoprolinase-like"/>
</dbReference>
<organism evidence="2 3">
    <name type="scientific">Candidatus Sysuiplasma superficiale</name>
    <dbReference type="NCBI Taxonomy" id="2823368"/>
    <lineage>
        <taxon>Archaea</taxon>
        <taxon>Methanobacteriati</taxon>
        <taxon>Thermoplasmatota</taxon>
        <taxon>Thermoplasmata</taxon>
        <taxon>Candidatus Sysuiplasmatales</taxon>
        <taxon>Candidatus Sysuiplasmataceae</taxon>
        <taxon>Candidatus Sysuiplasma</taxon>
    </lineage>
</organism>